<dbReference type="Proteomes" id="UP000033451">
    <property type="component" value="Unassembled WGS sequence"/>
</dbReference>
<gene>
    <name evidence="1" type="ORF">RR49_00982</name>
</gene>
<protein>
    <recommendedName>
        <fullName evidence="3">Nucleotidyltransferase</fullName>
    </recommendedName>
</protein>
<dbReference type="EMBL" id="JYIY01000066">
    <property type="protein sequence ID" value="KJL37398.1"/>
    <property type="molecule type" value="Genomic_DNA"/>
</dbReference>
<name>A0A0F0LW94_9MICO</name>
<proteinExistence type="predicted"/>
<organism evidence="1 2">
    <name type="scientific">Microbacterium ginsengisoli</name>
    <dbReference type="NCBI Taxonomy" id="400772"/>
    <lineage>
        <taxon>Bacteria</taxon>
        <taxon>Bacillati</taxon>
        <taxon>Actinomycetota</taxon>
        <taxon>Actinomycetes</taxon>
        <taxon>Micrococcales</taxon>
        <taxon>Microbacteriaceae</taxon>
        <taxon>Microbacterium</taxon>
    </lineage>
</organism>
<dbReference type="PATRIC" id="fig|400772.4.peg.1008"/>
<dbReference type="STRING" id="400772.RR49_00982"/>
<dbReference type="Pfam" id="PF18144">
    <property type="entry name" value="SMODS"/>
    <property type="match status" value="1"/>
</dbReference>
<accession>A0A0F0LW94</accession>
<dbReference type="AlphaFoldDB" id="A0A0F0LW94"/>
<reference evidence="1 2" key="1">
    <citation type="submission" date="2015-02" db="EMBL/GenBank/DDBJ databases">
        <title>Draft genome sequences of ten Microbacterium spp. with emphasis on heavy metal contaminated environments.</title>
        <authorList>
            <person name="Corretto E."/>
        </authorList>
    </citation>
    <scope>NUCLEOTIDE SEQUENCE [LARGE SCALE GENOMIC DNA]</scope>
    <source>
        <strain evidence="1 2">DSM 18659</strain>
    </source>
</reference>
<evidence type="ECO:0000313" key="1">
    <source>
        <dbReference type="EMBL" id="KJL37398.1"/>
    </source>
</evidence>
<sequence>MGDTAIGWLSDLNAKYTPSSNQFDAARGHRASIESRLDSDLGVREMFEIGSLRHGTGVWIYSDADYLVSLKGIRPESIWTMLEKVKSSLETRFPSTTISTRRPAVVCKFSDGTVEVVPGYPATTGYWIAHPSGGWMLTHPKDHNAYVNGVNSRHSGAVKKLARELKVWKYKRNVPISSCYLEMRAAKYMDGQATYSAVWDLHGALKHLQDVGLAAMNDPTGLGSRFTACSSDTNKADALSKLNTAVARAGRAKAHWAAGENAESIDDLKLLFNQ</sequence>
<evidence type="ECO:0000313" key="2">
    <source>
        <dbReference type="Proteomes" id="UP000033451"/>
    </source>
</evidence>
<comment type="caution">
    <text evidence="1">The sequence shown here is derived from an EMBL/GenBank/DDBJ whole genome shotgun (WGS) entry which is preliminary data.</text>
</comment>
<dbReference type="SUPFAM" id="SSF81301">
    <property type="entry name" value="Nucleotidyltransferase"/>
    <property type="match status" value="1"/>
</dbReference>
<dbReference type="InterPro" id="IPR043519">
    <property type="entry name" value="NT_sf"/>
</dbReference>
<dbReference type="OrthoDB" id="2082416at2"/>
<keyword evidence="2" id="KW-1185">Reference proteome</keyword>
<dbReference type="RefSeq" id="WP_048809256.1">
    <property type="nucleotide sequence ID" value="NZ_JYIY01000066.1"/>
</dbReference>
<evidence type="ECO:0008006" key="3">
    <source>
        <dbReference type="Google" id="ProtNLM"/>
    </source>
</evidence>